<dbReference type="PANTHER" id="PTHR30558">
    <property type="entry name" value="EXBD MEMBRANE COMPONENT OF PMF-DRIVEN MACROMOLECULE IMPORT SYSTEM"/>
    <property type="match status" value="1"/>
</dbReference>
<keyword evidence="7" id="KW-0813">Transport</keyword>
<evidence type="ECO:0008006" key="11">
    <source>
        <dbReference type="Google" id="ProtNLM"/>
    </source>
</evidence>
<evidence type="ECO:0000256" key="5">
    <source>
        <dbReference type="ARBA" id="ARBA00022989"/>
    </source>
</evidence>
<evidence type="ECO:0000256" key="6">
    <source>
        <dbReference type="ARBA" id="ARBA00023136"/>
    </source>
</evidence>
<keyword evidence="10" id="KW-1185">Reference proteome</keyword>
<keyword evidence="6 8" id="KW-0472">Membrane</keyword>
<dbReference type="RefSeq" id="WP_088258101.1">
    <property type="nucleotide sequence ID" value="NZ_NIDE01000014.1"/>
</dbReference>
<keyword evidence="3" id="KW-1003">Cell membrane</keyword>
<dbReference type="AlphaFoldDB" id="A0A225DM37"/>
<dbReference type="GO" id="GO:0022857">
    <property type="term" value="F:transmembrane transporter activity"/>
    <property type="evidence" value="ECO:0007669"/>
    <property type="project" value="InterPro"/>
</dbReference>
<reference evidence="10" key="1">
    <citation type="submission" date="2017-06" db="EMBL/GenBank/DDBJ databases">
        <title>Genome analysis of Fimbriiglobus ruber SP5, the first member of the order Planctomycetales with confirmed chitinolytic capability.</title>
        <authorList>
            <person name="Ravin N.V."/>
            <person name="Rakitin A.L."/>
            <person name="Ivanova A.A."/>
            <person name="Beletsky A.V."/>
            <person name="Kulichevskaya I.S."/>
            <person name="Mardanov A.V."/>
            <person name="Dedysh S.N."/>
        </authorList>
    </citation>
    <scope>NUCLEOTIDE SEQUENCE [LARGE SCALE GENOMIC DNA]</scope>
    <source>
        <strain evidence="10">SP5</strain>
    </source>
</reference>
<dbReference type="EMBL" id="NIDE01000014">
    <property type="protein sequence ID" value="OWK38269.1"/>
    <property type="molecule type" value="Genomic_DNA"/>
</dbReference>
<comment type="similarity">
    <text evidence="2 7">Belongs to the ExbD/TolR family.</text>
</comment>
<dbReference type="InterPro" id="IPR003400">
    <property type="entry name" value="ExbD"/>
</dbReference>
<dbReference type="Proteomes" id="UP000214646">
    <property type="component" value="Unassembled WGS sequence"/>
</dbReference>
<accession>A0A225DM37</accession>
<comment type="caution">
    <text evidence="9">The sequence shown here is derived from an EMBL/GenBank/DDBJ whole genome shotgun (WGS) entry which is preliminary data.</text>
</comment>
<evidence type="ECO:0000313" key="10">
    <source>
        <dbReference type="Proteomes" id="UP000214646"/>
    </source>
</evidence>
<evidence type="ECO:0000256" key="1">
    <source>
        <dbReference type="ARBA" id="ARBA00004162"/>
    </source>
</evidence>
<evidence type="ECO:0000256" key="8">
    <source>
        <dbReference type="SAM" id="Phobius"/>
    </source>
</evidence>
<comment type="subcellular location">
    <subcellularLocation>
        <location evidence="1">Cell membrane</location>
        <topology evidence="1">Single-pass membrane protein</topology>
    </subcellularLocation>
    <subcellularLocation>
        <location evidence="7">Cell membrane</location>
        <topology evidence="7">Single-pass type II membrane protein</topology>
    </subcellularLocation>
</comment>
<protein>
    <recommendedName>
        <fullName evidence="11">Biopolymer transport protein ExbD/TolR</fullName>
    </recommendedName>
</protein>
<evidence type="ECO:0000256" key="2">
    <source>
        <dbReference type="ARBA" id="ARBA00005811"/>
    </source>
</evidence>
<dbReference type="Pfam" id="PF02472">
    <property type="entry name" value="ExbD"/>
    <property type="match status" value="1"/>
</dbReference>
<dbReference type="OrthoDB" id="274334at2"/>
<proteinExistence type="inferred from homology"/>
<gene>
    <name evidence="9" type="ORF">FRUB_07389</name>
</gene>
<dbReference type="GO" id="GO:0005886">
    <property type="term" value="C:plasma membrane"/>
    <property type="evidence" value="ECO:0007669"/>
    <property type="project" value="UniProtKB-SubCell"/>
</dbReference>
<name>A0A225DM37_9BACT</name>
<evidence type="ECO:0000313" key="9">
    <source>
        <dbReference type="EMBL" id="OWK38269.1"/>
    </source>
</evidence>
<keyword evidence="4 7" id="KW-0812">Transmembrane</keyword>
<evidence type="ECO:0000256" key="7">
    <source>
        <dbReference type="RuleBase" id="RU003879"/>
    </source>
</evidence>
<keyword evidence="5 8" id="KW-1133">Transmembrane helix</keyword>
<dbReference type="GO" id="GO:0015031">
    <property type="term" value="P:protein transport"/>
    <property type="evidence" value="ECO:0007669"/>
    <property type="project" value="UniProtKB-KW"/>
</dbReference>
<organism evidence="9 10">
    <name type="scientific">Fimbriiglobus ruber</name>
    <dbReference type="NCBI Taxonomy" id="1908690"/>
    <lineage>
        <taxon>Bacteria</taxon>
        <taxon>Pseudomonadati</taxon>
        <taxon>Planctomycetota</taxon>
        <taxon>Planctomycetia</taxon>
        <taxon>Gemmatales</taxon>
        <taxon>Gemmataceae</taxon>
        <taxon>Fimbriiglobus</taxon>
    </lineage>
</organism>
<keyword evidence="7" id="KW-0653">Protein transport</keyword>
<sequence>MARGESYDVWFLAADTVYRGVPYGVVTSWAEQGRVSPDDKVRPATVANAPWLRAGDHPRIADFLFRAADPPPQPGDTYEQLQAVEMDVQYKSRAEDDDDDVDMIPLIDISLVLLIFFMMTAAVSALSPVEVPDMKNASELSKDADAFTILIDKRASGETYFALRIGESLAPEDNNLVTPEDVLRRLDARLKEVQKPPEVRIACHKELDRSWVRDIARELDKRKSKDQIAFYGAEVNEKK</sequence>
<feature type="transmembrane region" description="Helical" evidence="8">
    <location>
        <begin position="103"/>
        <end position="126"/>
    </location>
</feature>
<evidence type="ECO:0000256" key="3">
    <source>
        <dbReference type="ARBA" id="ARBA00022475"/>
    </source>
</evidence>
<evidence type="ECO:0000256" key="4">
    <source>
        <dbReference type="ARBA" id="ARBA00022692"/>
    </source>
</evidence>